<evidence type="ECO:0000256" key="1">
    <source>
        <dbReference type="SAM" id="MobiDB-lite"/>
    </source>
</evidence>
<dbReference type="AlphaFoldDB" id="A0A8H8UDK3"/>
<dbReference type="OrthoDB" id="4828117at2759"/>
<organism evidence="2 3">
    <name type="scientific">Lachnellula subtilissima</name>
    <dbReference type="NCBI Taxonomy" id="602034"/>
    <lineage>
        <taxon>Eukaryota</taxon>
        <taxon>Fungi</taxon>
        <taxon>Dikarya</taxon>
        <taxon>Ascomycota</taxon>
        <taxon>Pezizomycotina</taxon>
        <taxon>Leotiomycetes</taxon>
        <taxon>Helotiales</taxon>
        <taxon>Lachnaceae</taxon>
        <taxon>Lachnellula</taxon>
    </lineage>
</organism>
<proteinExistence type="predicted"/>
<name>A0A8H8UDK3_9HELO</name>
<protein>
    <submittedName>
        <fullName evidence="2">Uncharacterized protein</fullName>
    </submittedName>
</protein>
<reference evidence="2 3" key="1">
    <citation type="submission" date="2018-05" db="EMBL/GenBank/DDBJ databases">
        <title>Genome sequencing and assembly of the regulated plant pathogen Lachnellula willkommii and related sister species for the development of diagnostic species identification markers.</title>
        <authorList>
            <person name="Giroux E."/>
            <person name="Bilodeau G."/>
        </authorList>
    </citation>
    <scope>NUCLEOTIDE SEQUENCE [LARGE SCALE GENOMIC DNA]</scope>
    <source>
        <strain evidence="2 3">CBS 197.66</strain>
    </source>
</reference>
<dbReference type="EMBL" id="QGMJ01000159">
    <property type="protein sequence ID" value="TVY40897.1"/>
    <property type="molecule type" value="Genomic_DNA"/>
</dbReference>
<gene>
    <name evidence="2" type="ORF">LSUB1_G002345</name>
</gene>
<keyword evidence="3" id="KW-1185">Reference proteome</keyword>
<feature type="region of interest" description="Disordered" evidence="1">
    <location>
        <begin position="491"/>
        <end position="512"/>
    </location>
</feature>
<evidence type="ECO:0000313" key="2">
    <source>
        <dbReference type="EMBL" id="TVY40897.1"/>
    </source>
</evidence>
<comment type="caution">
    <text evidence="2">The sequence shown here is derived from an EMBL/GenBank/DDBJ whole genome shotgun (WGS) entry which is preliminary data.</text>
</comment>
<accession>A0A8H8UDK3</accession>
<sequence length="512" mass="56661">MPNWKTYESSVRLLSAIVAAHPSLKLNYDEVSRFYGGGTKYKAVWDRMTQITKTAKLLKAAVDNGQDPITVEVADIRSSSKAQDISARYGGDCTNSAIENRMRRVKTDAKRINNALTQGIDPITLIIEGHQGEVAARGKGRGQAVLLHSFSTNTLHTKSPTRLLLHIRDIHAILQVGGDPGEAVLRDLDFVLRTANLPLFPTISFLRGATLEVILMSRVEIARWFGSDATPKAVSNVVGQIIRPYIQKVASVIESGGDPKDIPCSEFTWHCPFSFCLKYRCSQGTSFWSHIDVLLEISRYYGADANKKSILNVFARFIRPDVKLLNDTVNAGGNPQNIDFKEFSFGEILLCYGSHATKSGLQTHFQRDINPNVKAMLDARKKGDDAKDIVLIENVRQGKPGKGQRSVIHSSAPHVFLITKRGISHYFERNIVPNAKAFLAARKQGEDTTNVIMVENITKCYDSGMKSHTLYAHVWGKVKPMTKAISKARERGDNPMDIPLTVGLQEGGTEKG</sequence>
<evidence type="ECO:0000313" key="3">
    <source>
        <dbReference type="Proteomes" id="UP000462212"/>
    </source>
</evidence>
<dbReference type="Proteomes" id="UP000462212">
    <property type="component" value="Unassembled WGS sequence"/>
</dbReference>